<evidence type="ECO:0000256" key="1">
    <source>
        <dbReference type="ARBA" id="ARBA00006484"/>
    </source>
</evidence>
<comment type="similarity">
    <text evidence="1">Belongs to the short-chain dehydrogenases/reductases (SDR) family.</text>
</comment>
<keyword evidence="3" id="KW-0812">Transmembrane</keyword>
<dbReference type="InterPro" id="IPR036291">
    <property type="entry name" value="NAD(P)-bd_dom_sf"/>
</dbReference>
<evidence type="ECO:0000313" key="5">
    <source>
        <dbReference type="Proteomes" id="UP000821853"/>
    </source>
</evidence>
<dbReference type="Gene3D" id="3.40.50.720">
    <property type="entry name" value="NAD(P)-binding Rossmann-like Domain"/>
    <property type="match status" value="1"/>
</dbReference>
<dbReference type="InterPro" id="IPR002347">
    <property type="entry name" value="SDR_fam"/>
</dbReference>
<evidence type="ECO:0000256" key="3">
    <source>
        <dbReference type="SAM" id="Phobius"/>
    </source>
</evidence>
<dbReference type="EMBL" id="JABSTR010000010">
    <property type="protein sequence ID" value="KAH9379924.1"/>
    <property type="molecule type" value="Genomic_DNA"/>
</dbReference>
<reference evidence="4 5" key="1">
    <citation type="journal article" date="2020" name="Cell">
        <title>Large-Scale Comparative Analyses of Tick Genomes Elucidate Their Genetic Diversity and Vector Capacities.</title>
        <authorList>
            <consortium name="Tick Genome and Microbiome Consortium (TIGMIC)"/>
            <person name="Jia N."/>
            <person name="Wang J."/>
            <person name="Shi W."/>
            <person name="Du L."/>
            <person name="Sun Y."/>
            <person name="Zhan W."/>
            <person name="Jiang J.F."/>
            <person name="Wang Q."/>
            <person name="Zhang B."/>
            <person name="Ji P."/>
            <person name="Bell-Sakyi L."/>
            <person name="Cui X.M."/>
            <person name="Yuan T.T."/>
            <person name="Jiang B.G."/>
            <person name="Yang W.F."/>
            <person name="Lam T.T."/>
            <person name="Chang Q.C."/>
            <person name="Ding S.J."/>
            <person name="Wang X.J."/>
            <person name="Zhu J.G."/>
            <person name="Ruan X.D."/>
            <person name="Zhao L."/>
            <person name="Wei J.T."/>
            <person name="Ye R.Z."/>
            <person name="Que T.C."/>
            <person name="Du C.H."/>
            <person name="Zhou Y.H."/>
            <person name="Cheng J.X."/>
            <person name="Dai P.F."/>
            <person name="Guo W.B."/>
            <person name="Han X.H."/>
            <person name="Huang E.J."/>
            <person name="Li L.F."/>
            <person name="Wei W."/>
            <person name="Gao Y.C."/>
            <person name="Liu J.Z."/>
            <person name="Shao H.Z."/>
            <person name="Wang X."/>
            <person name="Wang C.C."/>
            <person name="Yang T.C."/>
            <person name="Huo Q.B."/>
            <person name="Li W."/>
            <person name="Chen H.Y."/>
            <person name="Chen S.E."/>
            <person name="Zhou L.G."/>
            <person name="Ni X.B."/>
            <person name="Tian J.H."/>
            <person name="Sheng Y."/>
            <person name="Liu T."/>
            <person name="Pan Y.S."/>
            <person name="Xia L.Y."/>
            <person name="Li J."/>
            <person name="Zhao F."/>
            <person name="Cao W.C."/>
        </authorList>
    </citation>
    <scope>NUCLEOTIDE SEQUENCE [LARGE SCALE GENOMIC DNA]</scope>
    <source>
        <strain evidence="4">HaeL-2018</strain>
    </source>
</reference>
<dbReference type="Proteomes" id="UP000821853">
    <property type="component" value="Chromosome 8"/>
</dbReference>
<dbReference type="OrthoDB" id="6497519at2759"/>
<keyword evidence="3" id="KW-0472">Membrane</keyword>
<name>A0A9J6GZM1_HAELO</name>
<dbReference type="AlphaFoldDB" id="A0A9J6GZM1"/>
<comment type="caution">
    <text evidence="4">The sequence shown here is derived from an EMBL/GenBank/DDBJ whole genome shotgun (WGS) entry which is preliminary data.</text>
</comment>
<gene>
    <name evidence="4" type="ORF">HPB48_000980</name>
</gene>
<dbReference type="CDD" id="cd05233">
    <property type="entry name" value="SDR_c"/>
    <property type="match status" value="1"/>
</dbReference>
<evidence type="ECO:0000256" key="2">
    <source>
        <dbReference type="ARBA" id="ARBA00023002"/>
    </source>
</evidence>
<keyword evidence="2" id="KW-0560">Oxidoreductase</keyword>
<dbReference type="PRINTS" id="PR00081">
    <property type="entry name" value="GDHRDH"/>
</dbReference>
<proteinExistence type="inferred from homology"/>
<sequence length="156" mass="16572">MVLPNIFEYILLIRSLSFLPITFFLAQAMFLVCREAARAMIEAGVNDGAIVNMSSKVARSPALGLSGYITAKGAIEALTRSMALELAPRGIRCNCVAPGFTDTSKLREFLPEEVRSSAAKGSPLGRAARPEEVASVVAFLCCPDSSYVVGSVINVA</sequence>
<dbReference type="VEuPathDB" id="VectorBase:HLOH_049649"/>
<dbReference type="GO" id="GO:0016491">
    <property type="term" value="F:oxidoreductase activity"/>
    <property type="evidence" value="ECO:0007669"/>
    <property type="project" value="UniProtKB-KW"/>
</dbReference>
<dbReference type="PANTHER" id="PTHR24321:SF8">
    <property type="entry name" value="ESTRADIOL 17-BETA-DEHYDROGENASE 8-RELATED"/>
    <property type="match status" value="1"/>
</dbReference>
<dbReference type="OMA" id="EATWING"/>
<evidence type="ECO:0000313" key="4">
    <source>
        <dbReference type="EMBL" id="KAH9379924.1"/>
    </source>
</evidence>
<dbReference type="PANTHER" id="PTHR24321">
    <property type="entry name" value="DEHYDROGENASES, SHORT CHAIN"/>
    <property type="match status" value="1"/>
</dbReference>
<keyword evidence="5" id="KW-1185">Reference proteome</keyword>
<accession>A0A9J6GZM1</accession>
<dbReference type="SUPFAM" id="SSF51735">
    <property type="entry name" value="NAD(P)-binding Rossmann-fold domains"/>
    <property type="match status" value="1"/>
</dbReference>
<keyword evidence="3" id="KW-1133">Transmembrane helix</keyword>
<protein>
    <submittedName>
        <fullName evidence="4">Uncharacterized protein</fullName>
    </submittedName>
</protein>
<dbReference type="Pfam" id="PF13561">
    <property type="entry name" value="adh_short_C2"/>
    <property type="match status" value="1"/>
</dbReference>
<feature type="transmembrane region" description="Helical" evidence="3">
    <location>
        <begin position="6"/>
        <end position="32"/>
    </location>
</feature>
<organism evidence="4 5">
    <name type="scientific">Haemaphysalis longicornis</name>
    <name type="common">Bush tick</name>
    <dbReference type="NCBI Taxonomy" id="44386"/>
    <lineage>
        <taxon>Eukaryota</taxon>
        <taxon>Metazoa</taxon>
        <taxon>Ecdysozoa</taxon>
        <taxon>Arthropoda</taxon>
        <taxon>Chelicerata</taxon>
        <taxon>Arachnida</taxon>
        <taxon>Acari</taxon>
        <taxon>Parasitiformes</taxon>
        <taxon>Ixodida</taxon>
        <taxon>Ixodoidea</taxon>
        <taxon>Ixodidae</taxon>
        <taxon>Haemaphysalinae</taxon>
        <taxon>Haemaphysalis</taxon>
    </lineage>
</organism>